<evidence type="ECO:0000259" key="6">
    <source>
        <dbReference type="PROSITE" id="PS50873"/>
    </source>
</evidence>
<dbReference type="GO" id="GO:0000302">
    <property type="term" value="P:response to reactive oxygen species"/>
    <property type="evidence" value="ECO:0007669"/>
    <property type="project" value="TreeGrafter"/>
</dbReference>
<keyword evidence="1" id="KW-0575">Peroxidase</keyword>
<dbReference type="GeneID" id="20822930"/>
<dbReference type="PRINTS" id="PR00458">
    <property type="entry name" value="PEROXIDASE"/>
</dbReference>
<dbReference type="KEGG" id="nte:NEUTE1DRAFT116059"/>
<evidence type="ECO:0000313" key="8">
    <source>
        <dbReference type="EMBL" id="EGO61281.1"/>
    </source>
</evidence>
<dbReference type="Gene3D" id="1.10.520.10">
    <property type="match status" value="1"/>
</dbReference>
<dbReference type="PROSITE" id="PS50873">
    <property type="entry name" value="PEROXIDASE_4"/>
    <property type="match status" value="1"/>
</dbReference>
<feature type="region of interest" description="Disordered" evidence="5">
    <location>
        <begin position="675"/>
        <end position="699"/>
    </location>
</feature>
<dbReference type="PROSITE" id="PS51212">
    <property type="entry name" value="WSC"/>
    <property type="match status" value="2"/>
</dbReference>
<dbReference type="RefSeq" id="XP_009848374.1">
    <property type="nucleotide sequence ID" value="XM_009850072.1"/>
</dbReference>
<keyword evidence="9" id="KW-1185">Reference proteome</keyword>
<dbReference type="FunFam" id="1.10.520.10:FF:000020">
    <property type="entry name" value="Peroxisomal ascorbate peroxidase"/>
    <property type="match status" value="1"/>
</dbReference>
<feature type="compositionally biased region" description="Low complexity" evidence="5">
    <location>
        <begin position="682"/>
        <end position="699"/>
    </location>
</feature>
<dbReference type="InterPro" id="IPR002016">
    <property type="entry name" value="Haem_peroxidase"/>
</dbReference>
<feature type="region of interest" description="Disordered" evidence="5">
    <location>
        <begin position="509"/>
        <end position="578"/>
    </location>
</feature>
<evidence type="ECO:0000256" key="4">
    <source>
        <dbReference type="RuleBase" id="RU004241"/>
    </source>
</evidence>
<dbReference type="Proteomes" id="UP000008065">
    <property type="component" value="Unassembled WGS sequence"/>
</dbReference>
<dbReference type="CDD" id="cd08201">
    <property type="entry name" value="plant_peroxidase_like_1"/>
    <property type="match status" value="1"/>
</dbReference>
<dbReference type="Pfam" id="PF01822">
    <property type="entry name" value="WSC"/>
    <property type="match status" value="2"/>
</dbReference>
<evidence type="ECO:0000313" key="9">
    <source>
        <dbReference type="Proteomes" id="UP000008065"/>
    </source>
</evidence>
<dbReference type="SUPFAM" id="SSF48113">
    <property type="entry name" value="Heme-dependent peroxidases"/>
    <property type="match status" value="1"/>
</dbReference>
<dbReference type="InterPro" id="IPR002889">
    <property type="entry name" value="WSC_carb-bd"/>
</dbReference>
<keyword evidence="2" id="KW-0408">Iron</keyword>
<keyword evidence="2" id="KW-0479">Metal-binding</keyword>
<evidence type="ECO:0000256" key="3">
    <source>
        <dbReference type="ARBA" id="ARBA00023002"/>
    </source>
</evidence>
<evidence type="ECO:0000256" key="5">
    <source>
        <dbReference type="SAM" id="MobiDB-lite"/>
    </source>
</evidence>
<name>F8MCI0_NEUT8</name>
<dbReference type="PANTHER" id="PTHR31356:SF53">
    <property type="entry name" value="HEME PEROXIDASE"/>
    <property type="match status" value="1"/>
</dbReference>
<feature type="compositionally biased region" description="Low complexity" evidence="5">
    <location>
        <begin position="524"/>
        <end position="571"/>
    </location>
</feature>
<protein>
    <recommendedName>
        <fullName evidence="10">Heme peroxidase</fullName>
    </recommendedName>
</protein>
<keyword evidence="3" id="KW-0560">Oxidoreductase</keyword>
<reference evidence="9" key="1">
    <citation type="journal article" date="2011" name="Genetics">
        <title>Massive changes in genome architecture accompany the transition to self-fertility in the filamentous fungus Neurospora tetrasperma.</title>
        <authorList>
            <person name="Ellison C.E."/>
            <person name="Stajich J.E."/>
            <person name="Jacobson D.J."/>
            <person name="Natvig D.O."/>
            <person name="Lapidus A."/>
            <person name="Foster B."/>
            <person name="Aerts A."/>
            <person name="Riley R."/>
            <person name="Lindquist E.A."/>
            <person name="Grigoriev I.V."/>
            <person name="Taylor J.W."/>
        </authorList>
    </citation>
    <scope>NUCLEOTIDE SEQUENCE [LARGE SCALE GENOMIC DNA]</scope>
    <source>
        <strain evidence="9">FGSC 2508 / P0657</strain>
    </source>
</reference>
<dbReference type="GO" id="GO:0020037">
    <property type="term" value="F:heme binding"/>
    <property type="evidence" value="ECO:0007669"/>
    <property type="project" value="InterPro"/>
</dbReference>
<evidence type="ECO:0000259" key="7">
    <source>
        <dbReference type="PROSITE" id="PS51212"/>
    </source>
</evidence>
<accession>F8MCI0</accession>
<sequence length="823" mass="85455">MEEIVYQLQGFKGRVFNDVITPCNNEAAGPGRVTASEWLRVGFHDMATHNRVFGTGGLDASLQFELTNGENTGPGHNTTLRFLANYYSSQSSMADLIAAGVYASVRSCGGPVVPLRLGRKDATSSGSTGVPQPQNSAETFRQQFDRMGFSTEEMIQVTACGHTLGGVHSEEFPEIVPSGTGTNGQKPLDTTDATFDNKVVTEYISGTTQNPLVVGPAVAVNRHSDFKVYNIDGNATMNGLTSATTFRDVCKTVLQKMIDTVPSGVTLTDPITPYAVKPVDMQLTLNSGGSSFLLSGYIRVRTTNRASGAIKNIKMTWKDRNGGCASGSCSYTATVQGAGTGFDDTFEFFPISTNIPTSSGISSFTVTVNLNDGTSESYDNNGNSYPLSDAIILQKPQSCLLQSSGALTVSALVRNDITATPSLGISYLTPRGVVRNGNPVPILSSTTVAMTKGDCAGPYTFYSASYTIAGGLSYAAKLSVTAGSNSDSFNKASDLSGSCATFSGTASCTSPGDGGGGGGNEPDASSTIASSSAAGPSSTSSVVEVTSSSHITSSTTVAPSSTTSSTTPTATGPARKPTVAGYTRLRCATEGSGVRALTGASFAYDTMTLESCAANCTAAGNFAYFGVEYARECYCGNSLAASSSEAPDSECNMLCAGDATEYCGAGNRLELYAKPSSGGTGTTRTTTITTSTTASAAQPTATLGRKDTVGDYVFVGCQTEATEGGRALEGKAWADDGMTLEGCAEACSGWEYFGVEYGRECYCGNTLRGGSAPAPLADCSFTCAGTPYEYCGAGNRLELYRLASASSSSSKTRRFRLERVRRL</sequence>
<proteinExistence type="inferred from homology"/>
<dbReference type="InterPro" id="IPR044831">
    <property type="entry name" value="Ccp1-like"/>
</dbReference>
<dbReference type="HOGENOM" id="CLU_004824_1_0_1"/>
<dbReference type="OrthoDB" id="5985073at2759"/>
<feature type="domain" description="Plant heme peroxidase family profile" evidence="6">
    <location>
        <begin position="92"/>
        <end position="195"/>
    </location>
</feature>
<dbReference type="GO" id="GO:0004601">
    <property type="term" value="F:peroxidase activity"/>
    <property type="evidence" value="ECO:0007669"/>
    <property type="project" value="UniProtKB-KW"/>
</dbReference>
<evidence type="ECO:0000256" key="1">
    <source>
        <dbReference type="ARBA" id="ARBA00022559"/>
    </source>
</evidence>
<feature type="domain" description="WSC" evidence="7">
    <location>
        <begin position="581"/>
        <end position="675"/>
    </location>
</feature>
<dbReference type="EMBL" id="GL891302">
    <property type="protein sequence ID" value="EGO61281.1"/>
    <property type="molecule type" value="Genomic_DNA"/>
</dbReference>
<dbReference type="Pfam" id="PF00141">
    <property type="entry name" value="peroxidase"/>
    <property type="match status" value="1"/>
</dbReference>
<dbReference type="GO" id="GO:0034599">
    <property type="term" value="P:cellular response to oxidative stress"/>
    <property type="evidence" value="ECO:0007669"/>
    <property type="project" value="InterPro"/>
</dbReference>
<dbReference type="SMART" id="SM00321">
    <property type="entry name" value="WSC"/>
    <property type="match status" value="2"/>
</dbReference>
<feature type="domain" description="WSC" evidence="7">
    <location>
        <begin position="711"/>
        <end position="803"/>
    </location>
</feature>
<keyword evidence="2" id="KW-0349">Heme</keyword>
<dbReference type="InterPro" id="IPR010255">
    <property type="entry name" value="Haem_peroxidase_sf"/>
</dbReference>
<dbReference type="GO" id="GO:0042744">
    <property type="term" value="P:hydrogen peroxide catabolic process"/>
    <property type="evidence" value="ECO:0007669"/>
    <property type="project" value="TreeGrafter"/>
</dbReference>
<dbReference type="VEuPathDB" id="FungiDB:NEUTE1DRAFT_116059"/>
<dbReference type="PANTHER" id="PTHR31356">
    <property type="entry name" value="THYLAKOID LUMENAL 29 KDA PROTEIN, CHLOROPLASTIC-RELATED"/>
    <property type="match status" value="1"/>
</dbReference>
<dbReference type="Gene3D" id="1.10.420.10">
    <property type="entry name" value="Peroxidase, domain 2"/>
    <property type="match status" value="1"/>
</dbReference>
<comment type="similarity">
    <text evidence="4">Belongs to the peroxidase family.</text>
</comment>
<evidence type="ECO:0000256" key="2">
    <source>
        <dbReference type="ARBA" id="ARBA00022617"/>
    </source>
</evidence>
<dbReference type="AlphaFoldDB" id="F8MCI0"/>
<gene>
    <name evidence="8" type="ORF">NEUTE1DRAFT_116059</name>
</gene>
<organism evidence="8 9">
    <name type="scientific">Neurospora tetrasperma (strain FGSC 2508 / ATCC MYA-4615 / P0657)</name>
    <dbReference type="NCBI Taxonomy" id="510951"/>
    <lineage>
        <taxon>Eukaryota</taxon>
        <taxon>Fungi</taxon>
        <taxon>Dikarya</taxon>
        <taxon>Ascomycota</taxon>
        <taxon>Pezizomycotina</taxon>
        <taxon>Sordariomycetes</taxon>
        <taxon>Sordariomycetidae</taxon>
        <taxon>Sordariales</taxon>
        <taxon>Sordariaceae</taxon>
        <taxon>Neurospora</taxon>
    </lineage>
</organism>
<evidence type="ECO:0008006" key="10">
    <source>
        <dbReference type="Google" id="ProtNLM"/>
    </source>
</evidence>